<dbReference type="GO" id="GO:0003779">
    <property type="term" value="F:actin binding"/>
    <property type="evidence" value="ECO:0007669"/>
    <property type="project" value="InterPro"/>
</dbReference>
<dbReference type="PROSITE" id="PS01088">
    <property type="entry name" value="CAP_1"/>
    <property type="match status" value="1"/>
</dbReference>
<dbReference type="InterPro" id="IPR004000">
    <property type="entry name" value="Actin"/>
</dbReference>
<evidence type="ECO:0000256" key="1">
    <source>
        <dbReference type="SAM" id="MobiDB-lite"/>
    </source>
</evidence>
<feature type="compositionally biased region" description="Low complexity" evidence="1">
    <location>
        <begin position="35"/>
        <end position="51"/>
    </location>
</feature>
<dbReference type="Gene3D" id="3.90.640.10">
    <property type="entry name" value="Actin, Chain A, domain 4"/>
    <property type="match status" value="1"/>
</dbReference>
<comment type="caution">
    <text evidence="2">The sequence shown here is derived from an EMBL/GenBank/DDBJ whole genome shotgun (WGS) entry which is preliminary data.</text>
</comment>
<dbReference type="Pfam" id="PF01213">
    <property type="entry name" value="CAP_N-CM"/>
    <property type="match status" value="1"/>
</dbReference>
<dbReference type="SUPFAM" id="SSF53067">
    <property type="entry name" value="Actin-like ATPase domain"/>
    <property type="match status" value="1"/>
</dbReference>
<proteinExistence type="predicted"/>
<reference evidence="2 3" key="1">
    <citation type="journal article" date="2015" name="Nat. Commun.">
        <title>Lucilia cuprina genome unlocks parasitic fly biology to underpin future interventions.</title>
        <authorList>
            <person name="Anstead C.A."/>
            <person name="Korhonen P.K."/>
            <person name="Young N.D."/>
            <person name="Hall R.S."/>
            <person name="Jex A.R."/>
            <person name="Murali S.C."/>
            <person name="Hughes D.S."/>
            <person name="Lee S.F."/>
            <person name="Perry T."/>
            <person name="Stroehlein A.J."/>
            <person name="Ansell B.R."/>
            <person name="Breugelmans B."/>
            <person name="Hofmann A."/>
            <person name="Qu J."/>
            <person name="Dugan S."/>
            <person name="Lee S.L."/>
            <person name="Chao H."/>
            <person name="Dinh H."/>
            <person name="Han Y."/>
            <person name="Doddapaneni H.V."/>
            <person name="Worley K.C."/>
            <person name="Muzny D.M."/>
            <person name="Ioannidis P."/>
            <person name="Waterhouse R.M."/>
            <person name="Zdobnov E.M."/>
            <person name="James P.J."/>
            <person name="Bagnall N.H."/>
            <person name="Kotze A.C."/>
            <person name="Gibbs R.A."/>
            <person name="Richards S."/>
            <person name="Batterham P."/>
            <person name="Gasser R.B."/>
        </authorList>
    </citation>
    <scope>NUCLEOTIDE SEQUENCE [LARGE SCALE GENOMIC DNA]</scope>
    <source>
        <strain evidence="2 3">LS</strain>
        <tissue evidence="2">Full body</tissue>
    </source>
</reference>
<feature type="non-terminal residue" evidence="2">
    <location>
        <position position="1"/>
    </location>
</feature>
<protein>
    <submittedName>
        <fullName evidence="2">Uncharacterized protein</fullName>
    </submittedName>
</protein>
<dbReference type="PANTHER" id="PTHR11937">
    <property type="entry name" value="ACTIN"/>
    <property type="match status" value="1"/>
</dbReference>
<feature type="region of interest" description="Disordered" evidence="1">
    <location>
        <begin position="344"/>
        <end position="364"/>
    </location>
</feature>
<sequence length="364" mass="41760">DGYNLNTVLKRLEAATSRLEDVLVYQQFDNKPEGTQASQSQQASAAATQPSAPQPPVVSPNTRSTSSAGLTASNANSPNSQMHRESGNSQLIMSIPPLYPELITTTMDELMSKGYKTNLKLKSETQAAALYSAKKMGKSNFLHIHLGSEACYITPVIKKQLVLEDCKRINWAGKHAIEYLQDLLVLKYPTFPQPVTQLEVQQMFQNNCYVAENYKQELQKFNNIDELAKFERIIQMTTPEQPEVDQSQIDKINERHQLAAKRRQKLLRANYDARQRMKQEKLLKEEAEMKAQKEEENWRQTDLKGWSQSKRERLQEVTDLIKERETLRNDSKLRFRQSLEIVEGTGKRKETEDEAVARLVETKE</sequence>
<keyword evidence="3" id="KW-1185">Reference proteome</keyword>
<feature type="compositionally biased region" description="Polar residues" evidence="1">
    <location>
        <begin position="61"/>
        <end position="87"/>
    </location>
</feature>
<feature type="non-terminal residue" evidence="2">
    <location>
        <position position="364"/>
    </location>
</feature>
<evidence type="ECO:0000313" key="2">
    <source>
        <dbReference type="EMBL" id="KNC33220.1"/>
    </source>
</evidence>
<dbReference type="STRING" id="7375.A0A0L0CLP8"/>
<name>A0A0L0CLP8_LUCCU</name>
<dbReference type="GO" id="GO:0007010">
    <property type="term" value="P:cytoskeleton organization"/>
    <property type="evidence" value="ECO:0007669"/>
    <property type="project" value="InterPro"/>
</dbReference>
<evidence type="ECO:0000313" key="3">
    <source>
        <dbReference type="Proteomes" id="UP000037069"/>
    </source>
</evidence>
<dbReference type="Proteomes" id="UP000037069">
    <property type="component" value="Unassembled WGS sequence"/>
</dbReference>
<organism evidence="2 3">
    <name type="scientific">Lucilia cuprina</name>
    <name type="common">Green bottle fly</name>
    <name type="synonym">Australian sheep blowfly</name>
    <dbReference type="NCBI Taxonomy" id="7375"/>
    <lineage>
        <taxon>Eukaryota</taxon>
        <taxon>Metazoa</taxon>
        <taxon>Ecdysozoa</taxon>
        <taxon>Arthropoda</taxon>
        <taxon>Hexapoda</taxon>
        <taxon>Insecta</taxon>
        <taxon>Pterygota</taxon>
        <taxon>Neoptera</taxon>
        <taxon>Endopterygota</taxon>
        <taxon>Diptera</taxon>
        <taxon>Brachycera</taxon>
        <taxon>Muscomorpha</taxon>
        <taxon>Oestroidea</taxon>
        <taxon>Calliphoridae</taxon>
        <taxon>Luciliinae</taxon>
        <taxon>Lucilia</taxon>
    </lineage>
</organism>
<dbReference type="InterPro" id="IPR013992">
    <property type="entry name" value="Adenylate_cyclase-assoc_CAP_N"/>
</dbReference>
<dbReference type="InterPro" id="IPR018106">
    <property type="entry name" value="CAP_CS_N"/>
</dbReference>
<accession>A0A0L0CLP8</accession>
<dbReference type="InterPro" id="IPR043129">
    <property type="entry name" value="ATPase_NBD"/>
</dbReference>
<dbReference type="EMBL" id="JRES01000220">
    <property type="protein sequence ID" value="KNC33220.1"/>
    <property type="molecule type" value="Genomic_DNA"/>
</dbReference>
<feature type="region of interest" description="Disordered" evidence="1">
    <location>
        <begin position="32"/>
        <end position="87"/>
    </location>
</feature>
<gene>
    <name evidence="2" type="ORF">FF38_12246</name>
</gene>
<dbReference type="AlphaFoldDB" id="A0A0L0CLP8"/>
<dbReference type="Gene3D" id="3.30.420.40">
    <property type="match status" value="2"/>
</dbReference>